<evidence type="ECO:0008006" key="3">
    <source>
        <dbReference type="Google" id="ProtNLM"/>
    </source>
</evidence>
<keyword evidence="2" id="KW-1185">Reference proteome</keyword>
<dbReference type="VEuPathDB" id="FungiDB:HpaG808949"/>
<dbReference type="AlphaFoldDB" id="M4BRB0"/>
<dbReference type="OMA" id="GTACMAR"/>
<sequence>MSGGPRLLAGGPDLVAWGTACMARQSLPLSRPMMQRLRVAFGDKGSVREVCANGLRQLRALSARERRKLYSRVQGICLWQRIEILEASTAPSRASHPVVSHVQPPNHSAPALLIWLRTFQRSCTR</sequence>
<dbReference type="EnsemblProtists" id="HpaT808949">
    <property type="protein sequence ID" value="HpaP808949"/>
    <property type="gene ID" value="HpaG808949"/>
</dbReference>
<name>M4BRB0_HYAAE</name>
<dbReference type="Proteomes" id="UP000011713">
    <property type="component" value="Unassembled WGS sequence"/>
</dbReference>
<proteinExistence type="predicted"/>
<accession>M4BRB0</accession>
<reference evidence="1" key="2">
    <citation type="submission" date="2015-06" db="UniProtKB">
        <authorList>
            <consortium name="EnsemblProtists"/>
        </authorList>
    </citation>
    <scope>IDENTIFICATION</scope>
    <source>
        <strain evidence="1">Emoy2</strain>
    </source>
</reference>
<dbReference type="EMBL" id="JH598628">
    <property type="status" value="NOT_ANNOTATED_CDS"/>
    <property type="molecule type" value="Genomic_DNA"/>
</dbReference>
<evidence type="ECO:0000313" key="1">
    <source>
        <dbReference type="EnsemblProtists" id="HpaP808949"/>
    </source>
</evidence>
<reference evidence="2" key="1">
    <citation type="journal article" date="2010" name="Science">
        <title>Signatures of adaptation to obligate biotrophy in the Hyaloperonospora arabidopsidis genome.</title>
        <authorList>
            <person name="Baxter L."/>
            <person name="Tripathy S."/>
            <person name="Ishaque N."/>
            <person name="Boot N."/>
            <person name="Cabral A."/>
            <person name="Kemen E."/>
            <person name="Thines M."/>
            <person name="Ah-Fong A."/>
            <person name="Anderson R."/>
            <person name="Badejoko W."/>
            <person name="Bittner-Eddy P."/>
            <person name="Boore J.L."/>
            <person name="Chibucos M.C."/>
            <person name="Coates M."/>
            <person name="Dehal P."/>
            <person name="Delehaunty K."/>
            <person name="Dong S."/>
            <person name="Downton P."/>
            <person name="Dumas B."/>
            <person name="Fabro G."/>
            <person name="Fronick C."/>
            <person name="Fuerstenberg S.I."/>
            <person name="Fulton L."/>
            <person name="Gaulin E."/>
            <person name="Govers F."/>
            <person name="Hughes L."/>
            <person name="Humphray S."/>
            <person name="Jiang R.H."/>
            <person name="Judelson H."/>
            <person name="Kamoun S."/>
            <person name="Kyung K."/>
            <person name="Meijer H."/>
            <person name="Minx P."/>
            <person name="Morris P."/>
            <person name="Nelson J."/>
            <person name="Phuntumart V."/>
            <person name="Qutob D."/>
            <person name="Rehmany A."/>
            <person name="Rougon-Cardoso A."/>
            <person name="Ryden P."/>
            <person name="Torto-Alalibo T."/>
            <person name="Studholme D."/>
            <person name="Wang Y."/>
            <person name="Win J."/>
            <person name="Wood J."/>
            <person name="Clifton S.W."/>
            <person name="Rogers J."/>
            <person name="Van den Ackerveken G."/>
            <person name="Jones J.D."/>
            <person name="McDowell J.M."/>
            <person name="Beynon J."/>
            <person name="Tyler B.M."/>
        </authorList>
    </citation>
    <scope>NUCLEOTIDE SEQUENCE [LARGE SCALE GENOMIC DNA]</scope>
    <source>
        <strain evidence="2">Emoy2</strain>
    </source>
</reference>
<protein>
    <recommendedName>
        <fullName evidence="3">RxLR effector candidate protein</fullName>
    </recommendedName>
</protein>
<evidence type="ECO:0000313" key="2">
    <source>
        <dbReference type="Proteomes" id="UP000011713"/>
    </source>
</evidence>
<dbReference type="InParanoid" id="M4BRB0"/>
<dbReference type="HOGENOM" id="CLU_1996967_0_0_1"/>
<organism evidence="1 2">
    <name type="scientific">Hyaloperonospora arabidopsidis (strain Emoy2)</name>
    <name type="common">Downy mildew agent</name>
    <name type="synonym">Peronospora arabidopsidis</name>
    <dbReference type="NCBI Taxonomy" id="559515"/>
    <lineage>
        <taxon>Eukaryota</taxon>
        <taxon>Sar</taxon>
        <taxon>Stramenopiles</taxon>
        <taxon>Oomycota</taxon>
        <taxon>Peronosporomycetes</taxon>
        <taxon>Peronosporales</taxon>
        <taxon>Peronosporaceae</taxon>
        <taxon>Hyaloperonospora</taxon>
    </lineage>
</organism>